<evidence type="ECO:0000256" key="2">
    <source>
        <dbReference type="ARBA" id="ARBA00022741"/>
    </source>
</evidence>
<reference evidence="6" key="1">
    <citation type="submission" date="2016-11" db="UniProtKB">
        <authorList>
            <consortium name="WormBaseParasite"/>
        </authorList>
    </citation>
    <scope>IDENTIFICATION</scope>
</reference>
<keyword evidence="3" id="KW-0067">ATP-binding</keyword>
<dbReference type="GO" id="GO:0005524">
    <property type="term" value="F:ATP binding"/>
    <property type="evidence" value="ECO:0007669"/>
    <property type="project" value="UniProtKB-KW"/>
</dbReference>
<dbReference type="Gene3D" id="3.30.565.10">
    <property type="entry name" value="Histidine kinase-like ATPase, C-terminal domain"/>
    <property type="match status" value="1"/>
</dbReference>
<protein>
    <submittedName>
        <fullName evidence="6">Uncharacterized protein</fullName>
    </submittedName>
</protein>
<proteinExistence type="inferred from homology"/>
<keyword evidence="5" id="KW-1185">Reference proteome</keyword>
<name>A0A1I8FPZ6_9PLAT</name>
<evidence type="ECO:0000256" key="1">
    <source>
        <dbReference type="ARBA" id="ARBA00008239"/>
    </source>
</evidence>
<dbReference type="WBParaSite" id="maker-unitig_4298-snap-gene-0.0-mRNA-1">
    <property type="protein sequence ID" value="maker-unitig_4298-snap-gene-0.0-mRNA-1"/>
    <property type="gene ID" value="maker-unitig_4298-snap-gene-0.0"/>
</dbReference>
<evidence type="ECO:0000256" key="4">
    <source>
        <dbReference type="ARBA" id="ARBA00023186"/>
    </source>
</evidence>
<keyword evidence="2" id="KW-0547">Nucleotide-binding</keyword>
<dbReference type="GO" id="GO:0051082">
    <property type="term" value="F:unfolded protein binding"/>
    <property type="evidence" value="ECO:0007669"/>
    <property type="project" value="InterPro"/>
</dbReference>
<dbReference type="GO" id="GO:0016887">
    <property type="term" value="F:ATP hydrolysis activity"/>
    <property type="evidence" value="ECO:0007669"/>
    <property type="project" value="InterPro"/>
</dbReference>
<dbReference type="PANTHER" id="PTHR11528">
    <property type="entry name" value="HEAT SHOCK PROTEIN 90 FAMILY MEMBER"/>
    <property type="match status" value="1"/>
</dbReference>
<keyword evidence="4" id="KW-0143">Chaperone</keyword>
<sequence length="182" mass="20507">EIFLRELISNASGCYLTRFATRASRIRRFWIADSDLEIKIIPNRATKSSDIMTVHRPIWSTPWYHRSLLHQGLHERCRLALISSMIVSSVLASYSAYLVADRVVVTNYVWESSAGGSFTSGRTMASPLDAQPRFVLYLKEDQPSKSKRRRSRRSSRTTLQFIVIPINACSGEGAGKGGKILL</sequence>
<dbReference type="GO" id="GO:0140662">
    <property type="term" value="F:ATP-dependent protein folding chaperone"/>
    <property type="evidence" value="ECO:0007669"/>
    <property type="project" value="InterPro"/>
</dbReference>
<evidence type="ECO:0000256" key="3">
    <source>
        <dbReference type="ARBA" id="ARBA00022840"/>
    </source>
</evidence>
<evidence type="ECO:0000313" key="6">
    <source>
        <dbReference type="WBParaSite" id="maker-unitig_4298-snap-gene-0.0-mRNA-1"/>
    </source>
</evidence>
<evidence type="ECO:0000313" key="5">
    <source>
        <dbReference type="Proteomes" id="UP000095280"/>
    </source>
</evidence>
<dbReference type="InterPro" id="IPR036890">
    <property type="entry name" value="HATPase_C_sf"/>
</dbReference>
<accession>A0A1I8FPZ6</accession>
<organism evidence="5 6">
    <name type="scientific">Macrostomum lignano</name>
    <dbReference type="NCBI Taxonomy" id="282301"/>
    <lineage>
        <taxon>Eukaryota</taxon>
        <taxon>Metazoa</taxon>
        <taxon>Spiralia</taxon>
        <taxon>Lophotrochozoa</taxon>
        <taxon>Platyhelminthes</taxon>
        <taxon>Rhabditophora</taxon>
        <taxon>Macrostomorpha</taxon>
        <taxon>Macrostomida</taxon>
        <taxon>Macrostomidae</taxon>
        <taxon>Macrostomum</taxon>
    </lineage>
</organism>
<dbReference type="Proteomes" id="UP000095280">
    <property type="component" value="Unplaced"/>
</dbReference>
<comment type="similarity">
    <text evidence="1">Belongs to the heat shock protein 90 family.</text>
</comment>
<dbReference type="AlphaFoldDB" id="A0A1I8FPZ6"/>
<dbReference type="InterPro" id="IPR001404">
    <property type="entry name" value="Hsp90_fam"/>
</dbReference>